<dbReference type="InterPro" id="IPR036397">
    <property type="entry name" value="RNaseH_sf"/>
</dbReference>
<keyword evidence="2" id="KW-1185">Reference proteome</keyword>
<dbReference type="Proteomes" id="UP000299102">
    <property type="component" value="Unassembled WGS sequence"/>
</dbReference>
<comment type="caution">
    <text evidence="1">The sequence shown here is derived from an EMBL/GenBank/DDBJ whole genome shotgun (WGS) entry which is preliminary data.</text>
</comment>
<name>A0A4C1XUU5_EUMVA</name>
<evidence type="ECO:0000313" key="1">
    <source>
        <dbReference type="EMBL" id="GBP67318.1"/>
    </source>
</evidence>
<sequence length="222" mass="25258">MAATRQLVAILNDIMYKLATRMDVCEHGLLQIDIEKSCVLERKSESLPLIIVTLTSTLDLIIRLIIGEHDIVGATLLSYSVCPSEDEDVLATSRVRPRLIVVQLTDRAVQDGTLQAVCTRRNAITKGTRIPGFYLNELLNNINSLVSRATREVPRRSTDAQLCTVRLYLFRAMAHALSEQRFTSYEDTKRWVDSWIASKHKEFFRLEIQTLPARWKKVVASD</sequence>
<proteinExistence type="predicted"/>
<organism evidence="1 2">
    <name type="scientific">Eumeta variegata</name>
    <name type="common">Bagworm moth</name>
    <name type="synonym">Eumeta japonica</name>
    <dbReference type="NCBI Taxonomy" id="151549"/>
    <lineage>
        <taxon>Eukaryota</taxon>
        <taxon>Metazoa</taxon>
        <taxon>Ecdysozoa</taxon>
        <taxon>Arthropoda</taxon>
        <taxon>Hexapoda</taxon>
        <taxon>Insecta</taxon>
        <taxon>Pterygota</taxon>
        <taxon>Neoptera</taxon>
        <taxon>Endopterygota</taxon>
        <taxon>Lepidoptera</taxon>
        <taxon>Glossata</taxon>
        <taxon>Ditrysia</taxon>
        <taxon>Tineoidea</taxon>
        <taxon>Psychidae</taxon>
        <taxon>Oiketicinae</taxon>
        <taxon>Eumeta</taxon>
    </lineage>
</organism>
<evidence type="ECO:0000313" key="2">
    <source>
        <dbReference type="Proteomes" id="UP000299102"/>
    </source>
</evidence>
<protein>
    <submittedName>
        <fullName evidence="1">Mariner Mos1 transposase</fullName>
    </submittedName>
</protein>
<dbReference type="EMBL" id="BGZK01000980">
    <property type="protein sequence ID" value="GBP67318.1"/>
    <property type="molecule type" value="Genomic_DNA"/>
</dbReference>
<dbReference type="OrthoDB" id="616263at2759"/>
<dbReference type="AlphaFoldDB" id="A0A4C1XUU5"/>
<reference evidence="1 2" key="1">
    <citation type="journal article" date="2019" name="Commun. Biol.">
        <title>The bagworm genome reveals a unique fibroin gene that provides high tensile strength.</title>
        <authorList>
            <person name="Kono N."/>
            <person name="Nakamura H."/>
            <person name="Ohtoshi R."/>
            <person name="Tomita M."/>
            <person name="Numata K."/>
            <person name="Arakawa K."/>
        </authorList>
    </citation>
    <scope>NUCLEOTIDE SEQUENCE [LARGE SCALE GENOMIC DNA]</scope>
</reference>
<gene>
    <name evidence="1" type="ORF">EVAR_97936_1</name>
</gene>
<dbReference type="Gene3D" id="3.30.420.10">
    <property type="entry name" value="Ribonuclease H-like superfamily/Ribonuclease H"/>
    <property type="match status" value="1"/>
</dbReference>
<dbReference type="GO" id="GO:0003676">
    <property type="term" value="F:nucleic acid binding"/>
    <property type="evidence" value="ECO:0007669"/>
    <property type="project" value="InterPro"/>
</dbReference>
<accession>A0A4C1XUU5</accession>